<dbReference type="AlphaFoldDB" id="A0A251VM05"/>
<reference evidence="3" key="1">
    <citation type="journal article" date="2017" name="Nature">
        <title>The sunflower genome provides insights into oil metabolism, flowering and Asterid evolution.</title>
        <authorList>
            <person name="Badouin H."/>
            <person name="Gouzy J."/>
            <person name="Grassa C.J."/>
            <person name="Murat F."/>
            <person name="Staton S.E."/>
            <person name="Cottret L."/>
            <person name="Lelandais-Briere C."/>
            <person name="Owens G.L."/>
            <person name="Carrere S."/>
            <person name="Mayjonade B."/>
            <person name="Legrand L."/>
            <person name="Gill N."/>
            <person name="Kane N.C."/>
            <person name="Bowers J.E."/>
            <person name="Hubner S."/>
            <person name="Bellec A."/>
            <person name="Berard A."/>
            <person name="Berges H."/>
            <person name="Blanchet N."/>
            <person name="Boniface M.C."/>
            <person name="Brunel D."/>
            <person name="Catrice O."/>
            <person name="Chaidir N."/>
            <person name="Claudel C."/>
            <person name="Donnadieu C."/>
            <person name="Faraut T."/>
            <person name="Fievet G."/>
            <person name="Helmstetter N."/>
            <person name="King M."/>
            <person name="Knapp S.J."/>
            <person name="Lai Z."/>
            <person name="Le Paslier M.C."/>
            <person name="Lippi Y."/>
            <person name="Lorenzon L."/>
            <person name="Mandel J.R."/>
            <person name="Marage G."/>
            <person name="Marchand G."/>
            <person name="Marquand E."/>
            <person name="Bret-Mestries E."/>
            <person name="Morien E."/>
            <person name="Nambeesan S."/>
            <person name="Nguyen T."/>
            <person name="Pegot-Espagnet P."/>
            <person name="Pouilly N."/>
            <person name="Raftis F."/>
            <person name="Sallet E."/>
            <person name="Schiex T."/>
            <person name="Thomas J."/>
            <person name="Vandecasteele C."/>
            <person name="Vares D."/>
            <person name="Vear F."/>
            <person name="Vautrin S."/>
            <person name="Crespi M."/>
            <person name="Mangin B."/>
            <person name="Burke J.M."/>
            <person name="Salse J."/>
            <person name="Munos S."/>
            <person name="Vincourt P."/>
            <person name="Rieseberg L.H."/>
            <person name="Langlade N.B."/>
        </authorList>
    </citation>
    <scope>NUCLEOTIDE SEQUENCE [LARGE SCALE GENOMIC DNA]</scope>
    <source>
        <strain evidence="3">cv. SF193</strain>
    </source>
</reference>
<dbReference type="InParanoid" id="A0A251VM05"/>
<organism evidence="2 3">
    <name type="scientific">Helianthus annuus</name>
    <name type="common">Common sunflower</name>
    <dbReference type="NCBI Taxonomy" id="4232"/>
    <lineage>
        <taxon>Eukaryota</taxon>
        <taxon>Viridiplantae</taxon>
        <taxon>Streptophyta</taxon>
        <taxon>Embryophyta</taxon>
        <taxon>Tracheophyta</taxon>
        <taxon>Spermatophyta</taxon>
        <taxon>Magnoliopsida</taxon>
        <taxon>eudicotyledons</taxon>
        <taxon>Gunneridae</taxon>
        <taxon>Pentapetalae</taxon>
        <taxon>asterids</taxon>
        <taxon>campanulids</taxon>
        <taxon>Asterales</taxon>
        <taxon>Asteraceae</taxon>
        <taxon>Asteroideae</taxon>
        <taxon>Heliantheae alliance</taxon>
        <taxon>Heliantheae</taxon>
        <taxon>Helianthus</taxon>
    </lineage>
</organism>
<feature type="compositionally biased region" description="Basic residues" evidence="1">
    <location>
        <begin position="55"/>
        <end position="66"/>
    </location>
</feature>
<gene>
    <name evidence="2" type="ORF">HannXRQ_Chr01g0004711</name>
</gene>
<feature type="compositionally biased region" description="Low complexity" evidence="1">
    <location>
        <begin position="40"/>
        <end position="54"/>
    </location>
</feature>
<feature type="compositionally biased region" description="Basic and acidic residues" evidence="1">
    <location>
        <begin position="1"/>
        <end position="18"/>
    </location>
</feature>
<evidence type="ECO:0000313" key="2">
    <source>
        <dbReference type="EMBL" id="OTG36173.1"/>
    </source>
</evidence>
<evidence type="ECO:0000256" key="1">
    <source>
        <dbReference type="SAM" id="MobiDB-lite"/>
    </source>
</evidence>
<evidence type="ECO:0000313" key="3">
    <source>
        <dbReference type="Proteomes" id="UP000215914"/>
    </source>
</evidence>
<keyword evidence="3" id="KW-1185">Reference proteome</keyword>
<feature type="compositionally biased region" description="Acidic residues" evidence="1">
    <location>
        <begin position="70"/>
        <end position="81"/>
    </location>
</feature>
<feature type="region of interest" description="Disordered" evidence="1">
    <location>
        <begin position="1"/>
        <end position="92"/>
    </location>
</feature>
<sequence>MTKRERERERNDGLRERGTPISGDGSLVTSNRARRTMDKPSSTAVVVPVTVPSHSSRRSIIRRGGRGYREDDDDDLVDDGDDGGHTAPPCGGGSRNGCCGSSLVSGLICYRCGFWFGSGHSSVSGLGQRQSTSQRFGLTRFGYDSSLVQIGQLVSVRVFGSTRSTRLTQSNQSEYCRMHASKPHLGNDITKSYLASFAQEYSGSIRTTDASARGYMEPKFYVNRCRSTSHSTRDETLMHRYT</sequence>
<protein>
    <submittedName>
        <fullName evidence="2">Uncharacterized protein</fullName>
    </submittedName>
</protein>
<name>A0A251VM05_HELAN</name>
<proteinExistence type="predicted"/>
<accession>A0A251VM05</accession>
<dbReference type="Proteomes" id="UP000215914">
    <property type="component" value="Chromosome 1"/>
</dbReference>
<dbReference type="EMBL" id="CM007890">
    <property type="protein sequence ID" value="OTG36173.1"/>
    <property type="molecule type" value="Genomic_DNA"/>
</dbReference>